<dbReference type="Proteomes" id="UP001108025">
    <property type="component" value="Unassembled WGS sequence"/>
</dbReference>
<keyword evidence="1" id="KW-0732">Signal</keyword>
<reference evidence="2" key="1">
    <citation type="submission" date="2021-11" db="EMBL/GenBank/DDBJ databases">
        <title>Description of novel Chryseobacterium species.</title>
        <authorList>
            <person name="Saticioglu I.B."/>
            <person name="Ay H."/>
            <person name="Altun S."/>
            <person name="Duman M."/>
        </authorList>
    </citation>
    <scope>NUCLEOTIDE SEQUENCE</scope>
    <source>
        <strain evidence="2">C-17</strain>
    </source>
</reference>
<name>A0A9Q3YWP8_9FLAO</name>
<evidence type="ECO:0000256" key="1">
    <source>
        <dbReference type="ARBA" id="ARBA00022729"/>
    </source>
</evidence>
<accession>A0A9Q3YWP8</accession>
<evidence type="ECO:0000313" key="2">
    <source>
        <dbReference type="EMBL" id="MCD1118184.1"/>
    </source>
</evidence>
<sequence>MDNLLGKPFYVSTENINRDSLKTNYWYSENRTSIMEYDKIIIQFYDDKVVNKVRVLDGD</sequence>
<keyword evidence="3" id="KW-1185">Reference proteome</keyword>
<protein>
    <submittedName>
        <fullName evidence="2">Uncharacterized protein</fullName>
    </submittedName>
</protein>
<dbReference type="InterPro" id="IPR037873">
    <property type="entry name" value="BamE-like"/>
</dbReference>
<dbReference type="AlphaFoldDB" id="A0A9Q3YWP8"/>
<organism evidence="2 3">
    <name type="scientific">Chryseobacterium turcicum</name>
    <dbReference type="NCBI Taxonomy" id="2898076"/>
    <lineage>
        <taxon>Bacteria</taxon>
        <taxon>Pseudomonadati</taxon>
        <taxon>Bacteroidota</taxon>
        <taxon>Flavobacteriia</taxon>
        <taxon>Flavobacteriales</taxon>
        <taxon>Weeksellaceae</taxon>
        <taxon>Chryseobacterium group</taxon>
        <taxon>Chryseobacterium</taxon>
    </lineage>
</organism>
<evidence type="ECO:0000313" key="3">
    <source>
        <dbReference type="Proteomes" id="UP001108025"/>
    </source>
</evidence>
<proteinExistence type="predicted"/>
<gene>
    <name evidence="2" type="ORF">LO744_15105</name>
</gene>
<dbReference type="Gene3D" id="3.30.1450.10">
    <property type="match status" value="1"/>
</dbReference>
<comment type="caution">
    <text evidence="2">The sequence shown here is derived from an EMBL/GenBank/DDBJ whole genome shotgun (WGS) entry which is preliminary data.</text>
</comment>
<dbReference type="EMBL" id="JAJNAY010000002">
    <property type="protein sequence ID" value="MCD1118184.1"/>
    <property type="molecule type" value="Genomic_DNA"/>
</dbReference>